<dbReference type="EnsemblPlants" id="Pp3c12_710V3.6">
    <property type="protein sequence ID" value="Pp3c12_710V3.6"/>
    <property type="gene ID" value="Pp3c12_710"/>
</dbReference>
<proteinExistence type="inferred from homology"/>
<evidence type="ECO:0008006" key="6">
    <source>
        <dbReference type="Google" id="ProtNLM"/>
    </source>
</evidence>
<dbReference type="Gene3D" id="3.40.50.1240">
    <property type="entry name" value="Phosphoglycerate mutase-like"/>
    <property type="match status" value="1"/>
</dbReference>
<name>A0A7I4AM57_PHYPA</name>
<protein>
    <recommendedName>
        <fullName evidence="6">Phosphoglycerate mutase-like protein</fullName>
    </recommendedName>
</protein>
<dbReference type="CDD" id="cd07067">
    <property type="entry name" value="HP_PGM_like"/>
    <property type="match status" value="1"/>
</dbReference>
<evidence type="ECO:0000313" key="5">
    <source>
        <dbReference type="Proteomes" id="UP000006727"/>
    </source>
</evidence>
<dbReference type="InterPro" id="IPR050275">
    <property type="entry name" value="PGM_Phosphatase"/>
</dbReference>
<evidence type="ECO:0000256" key="2">
    <source>
        <dbReference type="PIRSR" id="PIRSR613078-1"/>
    </source>
</evidence>
<reference evidence="4 5" key="2">
    <citation type="journal article" date="2018" name="Plant J.">
        <title>The Physcomitrella patens chromosome-scale assembly reveals moss genome structure and evolution.</title>
        <authorList>
            <person name="Lang D."/>
            <person name="Ullrich K.K."/>
            <person name="Murat F."/>
            <person name="Fuchs J."/>
            <person name="Jenkins J."/>
            <person name="Haas F.B."/>
            <person name="Piednoel M."/>
            <person name="Gundlach H."/>
            <person name="Van Bel M."/>
            <person name="Meyberg R."/>
            <person name="Vives C."/>
            <person name="Morata J."/>
            <person name="Symeonidi A."/>
            <person name="Hiss M."/>
            <person name="Muchero W."/>
            <person name="Kamisugi Y."/>
            <person name="Saleh O."/>
            <person name="Blanc G."/>
            <person name="Decker E.L."/>
            <person name="van Gessel N."/>
            <person name="Grimwood J."/>
            <person name="Hayes R.D."/>
            <person name="Graham S.W."/>
            <person name="Gunter L.E."/>
            <person name="McDaniel S.F."/>
            <person name="Hoernstein S.N.W."/>
            <person name="Larsson A."/>
            <person name="Li F.W."/>
            <person name="Perroud P.F."/>
            <person name="Phillips J."/>
            <person name="Ranjan P."/>
            <person name="Rokshar D.S."/>
            <person name="Rothfels C.J."/>
            <person name="Schneider L."/>
            <person name="Shu S."/>
            <person name="Stevenson D.W."/>
            <person name="Thummler F."/>
            <person name="Tillich M."/>
            <person name="Villarreal Aguilar J.C."/>
            <person name="Widiez T."/>
            <person name="Wong G.K."/>
            <person name="Wymore A."/>
            <person name="Zhang Y."/>
            <person name="Zimmer A.D."/>
            <person name="Quatrano R.S."/>
            <person name="Mayer K.F.X."/>
            <person name="Goodstein D."/>
            <person name="Casacuberta J.M."/>
            <person name="Vandepoele K."/>
            <person name="Reski R."/>
            <person name="Cuming A.C."/>
            <person name="Tuskan G.A."/>
            <person name="Maumus F."/>
            <person name="Salse J."/>
            <person name="Schmutz J."/>
            <person name="Rensing S.A."/>
        </authorList>
    </citation>
    <scope>NUCLEOTIDE SEQUENCE [LARGE SCALE GENOMIC DNA]</scope>
    <source>
        <strain evidence="4 5">cv. Gransden 2004</strain>
    </source>
</reference>
<dbReference type="InterPro" id="IPR029033">
    <property type="entry name" value="His_PPase_superfam"/>
</dbReference>
<reference evidence="4 5" key="1">
    <citation type="journal article" date="2008" name="Science">
        <title>The Physcomitrella genome reveals evolutionary insights into the conquest of land by plants.</title>
        <authorList>
            <person name="Rensing S."/>
            <person name="Lang D."/>
            <person name="Zimmer A."/>
            <person name="Terry A."/>
            <person name="Salamov A."/>
            <person name="Shapiro H."/>
            <person name="Nishiyama T."/>
            <person name="Perroud P.-F."/>
            <person name="Lindquist E."/>
            <person name="Kamisugi Y."/>
            <person name="Tanahashi T."/>
            <person name="Sakakibara K."/>
            <person name="Fujita T."/>
            <person name="Oishi K."/>
            <person name="Shin-I T."/>
            <person name="Kuroki Y."/>
            <person name="Toyoda A."/>
            <person name="Suzuki Y."/>
            <person name="Hashimoto A."/>
            <person name="Yamaguchi K."/>
            <person name="Sugano A."/>
            <person name="Kohara Y."/>
            <person name="Fujiyama A."/>
            <person name="Anterola A."/>
            <person name="Aoki S."/>
            <person name="Ashton N."/>
            <person name="Barbazuk W.B."/>
            <person name="Barker E."/>
            <person name="Bennetzen J."/>
            <person name="Bezanilla M."/>
            <person name="Blankenship R."/>
            <person name="Cho S.H."/>
            <person name="Dutcher S."/>
            <person name="Estelle M."/>
            <person name="Fawcett J.A."/>
            <person name="Gundlach H."/>
            <person name="Hanada K."/>
            <person name="Heyl A."/>
            <person name="Hicks K.A."/>
            <person name="Hugh J."/>
            <person name="Lohr M."/>
            <person name="Mayer K."/>
            <person name="Melkozernov A."/>
            <person name="Murata T."/>
            <person name="Nelson D."/>
            <person name="Pils B."/>
            <person name="Prigge M."/>
            <person name="Reiss B."/>
            <person name="Renner T."/>
            <person name="Rombauts S."/>
            <person name="Rushton P."/>
            <person name="Sanderfoot A."/>
            <person name="Schween G."/>
            <person name="Shiu S.-H."/>
            <person name="Stueber K."/>
            <person name="Theodoulou F.L."/>
            <person name="Tu H."/>
            <person name="Van de Peer Y."/>
            <person name="Verrier P.J."/>
            <person name="Waters E."/>
            <person name="Wood A."/>
            <person name="Yang L."/>
            <person name="Cove D."/>
            <person name="Cuming A."/>
            <person name="Hasebe M."/>
            <person name="Lucas S."/>
            <person name="Mishler D.B."/>
            <person name="Reski R."/>
            <person name="Grigoriev I."/>
            <person name="Quatrano R.S."/>
            <person name="Boore J.L."/>
        </authorList>
    </citation>
    <scope>NUCLEOTIDE SEQUENCE [LARGE SCALE GENOMIC DNA]</scope>
    <source>
        <strain evidence="4 5">cv. Gransden 2004</strain>
    </source>
</reference>
<dbReference type="GeneID" id="112289698"/>
<accession>A0A7I4AM57</accession>
<dbReference type="Gramene" id="Pp3c12_710V3.6">
    <property type="protein sequence ID" value="Pp3c12_710V3.6"/>
    <property type="gene ID" value="Pp3c12_710"/>
</dbReference>
<evidence type="ECO:0000256" key="3">
    <source>
        <dbReference type="PIRSR" id="PIRSR613078-2"/>
    </source>
</evidence>
<dbReference type="PANTHER" id="PTHR48100:SF27">
    <property type="entry name" value="OS01G0237100 PROTEIN"/>
    <property type="match status" value="1"/>
</dbReference>
<dbReference type="RefSeq" id="XP_024390929.1">
    <property type="nucleotide sequence ID" value="XM_024535161.2"/>
</dbReference>
<dbReference type="AlphaFoldDB" id="A0A7I4AM57"/>
<dbReference type="GO" id="GO:0016791">
    <property type="term" value="F:phosphatase activity"/>
    <property type="evidence" value="ECO:0000318"/>
    <property type="project" value="GO_Central"/>
</dbReference>
<feature type="active site" description="Tele-phosphohistidine intermediate" evidence="2">
    <location>
        <position position="140"/>
    </location>
</feature>
<evidence type="ECO:0000256" key="1">
    <source>
        <dbReference type="ARBA" id="ARBA00038362"/>
    </source>
</evidence>
<feature type="binding site" evidence="3">
    <location>
        <begin position="139"/>
        <end position="146"/>
    </location>
    <ligand>
        <name>substrate</name>
    </ligand>
</feature>
<feature type="active site" description="Proton donor/acceptor" evidence="2">
    <location>
        <position position="214"/>
    </location>
</feature>
<dbReference type="OMA" id="YSKTGGY"/>
<dbReference type="PANTHER" id="PTHR48100">
    <property type="entry name" value="BROAD-SPECIFICITY PHOSPHATASE YOR283W-RELATED"/>
    <property type="match status" value="1"/>
</dbReference>
<feature type="binding site" evidence="3">
    <location>
        <position position="190"/>
    </location>
    <ligand>
        <name>substrate</name>
    </ligand>
</feature>
<evidence type="ECO:0000313" key="4">
    <source>
        <dbReference type="EnsemblPlants" id="Pp3c12_710V3.6"/>
    </source>
</evidence>
<dbReference type="Pfam" id="PF00300">
    <property type="entry name" value="His_Phos_1"/>
    <property type="match status" value="1"/>
</dbReference>
<dbReference type="SUPFAM" id="SSF53254">
    <property type="entry name" value="Phosphoglycerate mutase-like"/>
    <property type="match status" value="1"/>
</dbReference>
<dbReference type="InParanoid" id="A0A7I4AM57"/>
<comment type="similarity">
    <text evidence="1">Belongs to the phosphoglycerate mutase family.</text>
</comment>
<dbReference type="Proteomes" id="UP000006727">
    <property type="component" value="Chromosome 12"/>
</dbReference>
<dbReference type="OrthoDB" id="354304at2759"/>
<dbReference type="SMART" id="SM00855">
    <property type="entry name" value="PGAM"/>
    <property type="match status" value="1"/>
</dbReference>
<dbReference type="EMBL" id="ABEU02000012">
    <property type="status" value="NOT_ANNOTATED_CDS"/>
    <property type="molecule type" value="Genomic_DNA"/>
</dbReference>
<dbReference type="KEGG" id="ppp:112289698"/>
<keyword evidence="5" id="KW-1185">Reference proteome</keyword>
<gene>
    <name evidence="4" type="primary">LOC112289698</name>
</gene>
<dbReference type="InterPro" id="IPR013078">
    <property type="entry name" value="His_Pase_superF_clade-1"/>
</dbReference>
<sequence length="341" mass="37207">MNSSPAPAQNLPRVMTTPVAYSVPSHVATMNPKFTSTLWGISIGCEKAQPIVSNCRVSVTGVRAAADGSREVGFGNGFGVSREGHTCLILGTTKGVALNGNGTMVTERPFTGGAIDFRRATAPLTPKPMENAKTVVLVRHGLSSWNEEGRVQGSSDKSVLSDVGKLQAIRVRDSLSQLDFDRCFASPITRAKTSAELIWEGREKPLVYLDTLREANLHFLEGMLNSEAREQYPELFRSWREDPLNFNVNGVYPVVELWAKAKLAWEEILSAPGERLLVVTHKSILRAMLCTALGLGPDRFRGVDVHNAGVSTFTVNTRGEPMLASLNRTAHLHVDGVHYLD</sequence>
<organism evidence="4 5">
    <name type="scientific">Physcomitrium patens</name>
    <name type="common">Spreading-leaved earth moss</name>
    <name type="synonym">Physcomitrella patens</name>
    <dbReference type="NCBI Taxonomy" id="3218"/>
    <lineage>
        <taxon>Eukaryota</taxon>
        <taxon>Viridiplantae</taxon>
        <taxon>Streptophyta</taxon>
        <taxon>Embryophyta</taxon>
        <taxon>Bryophyta</taxon>
        <taxon>Bryophytina</taxon>
        <taxon>Bryopsida</taxon>
        <taxon>Funariidae</taxon>
        <taxon>Funariales</taxon>
        <taxon>Funariaceae</taxon>
        <taxon>Physcomitrium</taxon>
    </lineage>
</organism>
<reference evidence="4" key="3">
    <citation type="submission" date="2020-12" db="UniProtKB">
        <authorList>
            <consortium name="EnsemblPlants"/>
        </authorList>
    </citation>
    <scope>IDENTIFICATION</scope>
</reference>